<proteinExistence type="predicted"/>
<dbReference type="PROSITE" id="PS51384">
    <property type="entry name" value="FAD_FR"/>
    <property type="match status" value="1"/>
</dbReference>
<dbReference type="Gene3D" id="2.40.30.10">
    <property type="entry name" value="Translation factors"/>
    <property type="match status" value="1"/>
</dbReference>
<dbReference type="PANTHER" id="PTHR30157">
    <property type="entry name" value="FERRIC REDUCTASE, NADPH-DEPENDENT"/>
    <property type="match status" value="1"/>
</dbReference>
<protein>
    <recommendedName>
        <fullName evidence="1">FAD-binding FR-type domain-containing protein</fullName>
    </recommendedName>
</protein>
<organism evidence="2 3">
    <name type="scientific">Agreia bicolorata</name>
    <dbReference type="NCBI Taxonomy" id="110935"/>
    <lineage>
        <taxon>Bacteria</taxon>
        <taxon>Bacillati</taxon>
        <taxon>Actinomycetota</taxon>
        <taxon>Actinomycetes</taxon>
        <taxon>Micrococcales</taxon>
        <taxon>Microbacteriaceae</taxon>
        <taxon>Agreia</taxon>
    </lineage>
</organism>
<dbReference type="InterPro" id="IPR017938">
    <property type="entry name" value="Riboflavin_synthase-like_b-brl"/>
</dbReference>
<evidence type="ECO:0000313" key="3">
    <source>
        <dbReference type="Proteomes" id="UP000032503"/>
    </source>
</evidence>
<dbReference type="InterPro" id="IPR013113">
    <property type="entry name" value="SIP_FAD-bd"/>
</dbReference>
<dbReference type="InterPro" id="IPR007037">
    <property type="entry name" value="SIP_rossman_dom"/>
</dbReference>
<evidence type="ECO:0000313" key="2">
    <source>
        <dbReference type="EMBL" id="KJC63039.1"/>
    </source>
</evidence>
<reference evidence="2 3" key="1">
    <citation type="journal article" date="2001" name="Int. J. Syst. Evol. Microbiol.">
        <title>Agreia bicolorata gen. nov., sp. nov., to accommodate actinobacteria isolated from narrow reed grass infected by the nematode Heteroanguina graminophila.</title>
        <authorList>
            <person name="Evtushenko L.I."/>
            <person name="Dorofeeva L.V."/>
            <person name="Dobrovolskaya T.G."/>
            <person name="Streshinskaya G.M."/>
            <person name="Subbotin S.A."/>
            <person name="Tiedje J.M."/>
        </authorList>
    </citation>
    <scope>NUCLEOTIDE SEQUENCE [LARGE SCALE GENOMIC DNA]</scope>
    <source>
        <strain evidence="2 3">VKM Ac-1804</strain>
    </source>
</reference>
<gene>
    <name evidence="2" type="ORF">TZ00_16770</name>
</gene>
<name>A0ABR5CBS9_9MICO</name>
<dbReference type="Gene3D" id="3.40.50.80">
    <property type="entry name" value="Nucleotide-binding domain of ferredoxin-NADP reductase (FNR) module"/>
    <property type="match status" value="1"/>
</dbReference>
<dbReference type="PANTHER" id="PTHR30157:SF0">
    <property type="entry name" value="NADPH-DEPENDENT FERRIC-CHELATE REDUCTASE"/>
    <property type="match status" value="1"/>
</dbReference>
<dbReference type="RefSeq" id="WP_044443513.1">
    <property type="nucleotide sequence ID" value="NZ_JYFC01000009.1"/>
</dbReference>
<dbReference type="Pfam" id="PF04954">
    <property type="entry name" value="SIP"/>
    <property type="match status" value="1"/>
</dbReference>
<feature type="domain" description="FAD-binding FR-type" evidence="1">
    <location>
        <begin position="13"/>
        <end position="136"/>
    </location>
</feature>
<dbReference type="Pfam" id="PF08021">
    <property type="entry name" value="FAD_binding_9"/>
    <property type="match status" value="1"/>
</dbReference>
<dbReference type="Proteomes" id="UP000032503">
    <property type="component" value="Unassembled WGS sequence"/>
</dbReference>
<dbReference type="InterPro" id="IPR039374">
    <property type="entry name" value="SIP_fam"/>
</dbReference>
<dbReference type="InterPro" id="IPR017927">
    <property type="entry name" value="FAD-bd_FR_type"/>
</dbReference>
<dbReference type="SUPFAM" id="SSF63380">
    <property type="entry name" value="Riboflavin synthase domain-like"/>
    <property type="match status" value="1"/>
</dbReference>
<dbReference type="CDD" id="cd06193">
    <property type="entry name" value="siderophore_interacting"/>
    <property type="match status" value="1"/>
</dbReference>
<evidence type="ECO:0000259" key="1">
    <source>
        <dbReference type="PROSITE" id="PS51384"/>
    </source>
</evidence>
<dbReference type="InterPro" id="IPR039261">
    <property type="entry name" value="FNR_nucleotide-bd"/>
</dbReference>
<sequence>MAARDSKAAESTPGYFRARVAGVEQISPSLIRVHFDGPGLAGFPSTGVPDESIRLYFPRDGEVEPPPMTVRDGVLGHHDDDDARECRTYTVRHWQQERLSIDFVTHGDGVASLWAAAARVGDMLGIWGVRSWYAPPADTAWQLLVADLPGLPALMRALERLEEGERAHAIVEVAHADDRVDVVTKGDVTIDWRVAGNGRASSELADAVRAYALPDGPGYAWFAGEAAAGREIRKHLRNTCAMPVGRMSIIGYWRADKEQWLERYAPLEDRLLVEYDELVSSGVDETAAEIHWDEMLERAGL</sequence>
<comment type="caution">
    <text evidence="2">The sequence shown here is derived from an EMBL/GenBank/DDBJ whole genome shotgun (WGS) entry which is preliminary data.</text>
</comment>
<dbReference type="EMBL" id="JYFC01000009">
    <property type="protein sequence ID" value="KJC63039.1"/>
    <property type="molecule type" value="Genomic_DNA"/>
</dbReference>
<keyword evidence="3" id="KW-1185">Reference proteome</keyword>
<accession>A0ABR5CBS9</accession>